<dbReference type="Proteomes" id="UP000758856">
    <property type="component" value="Unassembled WGS sequence"/>
</dbReference>
<evidence type="ECO:0000313" key="2">
    <source>
        <dbReference type="EMBL" id="MBM7850843.1"/>
    </source>
</evidence>
<proteinExistence type="predicted"/>
<evidence type="ECO:0000313" key="3">
    <source>
        <dbReference type="Proteomes" id="UP000758856"/>
    </source>
</evidence>
<organism evidence="1 4">
    <name type="scientific">Methylopila capsulata</name>
    <dbReference type="NCBI Taxonomy" id="61654"/>
    <lineage>
        <taxon>Bacteria</taxon>
        <taxon>Pseudomonadati</taxon>
        <taxon>Pseudomonadota</taxon>
        <taxon>Alphaproteobacteria</taxon>
        <taxon>Hyphomicrobiales</taxon>
        <taxon>Methylopilaceae</taxon>
        <taxon>Methylopila</taxon>
    </lineage>
</organism>
<evidence type="ECO:0000313" key="4">
    <source>
        <dbReference type="Proteomes" id="UP001143400"/>
    </source>
</evidence>
<dbReference type="EMBL" id="BSFF01000002">
    <property type="protein sequence ID" value="GLK56138.1"/>
    <property type="molecule type" value="Genomic_DNA"/>
</dbReference>
<dbReference type="RefSeq" id="WP_204949214.1">
    <property type="nucleotide sequence ID" value="NZ_BSFF01000002.1"/>
</dbReference>
<reference evidence="1" key="1">
    <citation type="journal article" date="2014" name="Int. J. Syst. Evol. Microbiol.">
        <title>Complete genome sequence of Corynebacterium casei LMG S-19264T (=DSM 44701T), isolated from a smear-ripened cheese.</title>
        <authorList>
            <consortium name="US DOE Joint Genome Institute (JGI-PGF)"/>
            <person name="Walter F."/>
            <person name="Albersmeier A."/>
            <person name="Kalinowski J."/>
            <person name="Ruckert C."/>
        </authorList>
    </citation>
    <scope>NUCLEOTIDE SEQUENCE</scope>
    <source>
        <strain evidence="1">VKM B-1606</strain>
    </source>
</reference>
<dbReference type="Proteomes" id="UP001143400">
    <property type="component" value="Unassembled WGS sequence"/>
</dbReference>
<dbReference type="AlphaFoldDB" id="A0A9W6ITW2"/>
<dbReference type="EMBL" id="JAFBCY010000001">
    <property type="protein sequence ID" value="MBM7850843.1"/>
    <property type="molecule type" value="Genomic_DNA"/>
</dbReference>
<gene>
    <name evidence="1" type="ORF">GCM10008170_21570</name>
    <name evidence="2" type="ORF">JOD31_001055</name>
</gene>
<protein>
    <submittedName>
        <fullName evidence="1">Uncharacterized protein</fullName>
    </submittedName>
</protein>
<reference evidence="2 3" key="2">
    <citation type="submission" date="2021-01" db="EMBL/GenBank/DDBJ databases">
        <title>Genomic Encyclopedia of Type Strains, Phase IV (KMG-IV): sequencing the most valuable type-strain genomes for metagenomic binning, comparative biology and taxonomic classification.</title>
        <authorList>
            <person name="Goeker M."/>
        </authorList>
    </citation>
    <scope>NUCLEOTIDE SEQUENCE [LARGE SCALE GENOMIC DNA]</scope>
    <source>
        <strain evidence="2 3">DSM 6130</strain>
    </source>
</reference>
<keyword evidence="3" id="KW-1185">Reference proteome</keyword>
<comment type="caution">
    <text evidence="1">The sequence shown here is derived from an EMBL/GenBank/DDBJ whole genome shotgun (WGS) entry which is preliminary data.</text>
</comment>
<accession>A0A9W6ITW2</accession>
<evidence type="ECO:0000313" key="1">
    <source>
        <dbReference type="EMBL" id="GLK56138.1"/>
    </source>
</evidence>
<reference evidence="1" key="3">
    <citation type="submission" date="2023-01" db="EMBL/GenBank/DDBJ databases">
        <authorList>
            <person name="Sun Q."/>
            <person name="Evtushenko L."/>
        </authorList>
    </citation>
    <scope>NUCLEOTIDE SEQUENCE</scope>
    <source>
        <strain evidence="1">VKM B-1606</strain>
    </source>
</reference>
<name>A0A9W6ITW2_9HYPH</name>
<sequence>MTGNKGVSRSDLLAMGLESHEIREVGGQVLISASGVRKLAARRFGGAANPAEIDNVIARTDGEFREALERYKSESGPRWAH</sequence>